<dbReference type="EMBL" id="JACIDJ010000002">
    <property type="protein sequence ID" value="MBB3897922.1"/>
    <property type="molecule type" value="Genomic_DNA"/>
</dbReference>
<dbReference type="CDD" id="cd03220">
    <property type="entry name" value="ABC_KpsT_Wzt"/>
    <property type="match status" value="1"/>
</dbReference>
<evidence type="ECO:0000256" key="4">
    <source>
        <dbReference type="ARBA" id="ARBA00022840"/>
    </source>
</evidence>
<dbReference type="PANTHER" id="PTHR46743:SF2">
    <property type="entry name" value="TEICHOIC ACIDS EXPORT ATP-BINDING PROTEIN TAGH"/>
    <property type="match status" value="1"/>
</dbReference>
<keyword evidence="4 6" id="KW-0067">ATP-binding</keyword>
<dbReference type="InterPro" id="IPR003439">
    <property type="entry name" value="ABC_transporter-like_ATP-bd"/>
</dbReference>
<keyword evidence="3" id="KW-0547">Nucleotide-binding</keyword>
<sequence length="222" mass="23762">MIVLDGVSKAYRARDGSRKPILRDVSLAFPPGRNVGILGGNGAGKSTLLRLIAGSEAPDAGRIERRCRVSFSMGFSGTFHGGLSGRENLLFLSRLYGASPREVLDFVADFAELGPWLDMPIETYSSGMVAKLAFGLSLAIDFDVYLVDEITEVGDARFRAKSSQAFRERLTRSSLILVSHSSATIRALCDCCAILDGGSLTPYDTVDEAMAAYAALMGVSHA</sequence>
<evidence type="ECO:0000259" key="5">
    <source>
        <dbReference type="PROSITE" id="PS50893"/>
    </source>
</evidence>
<keyword evidence="7" id="KW-1185">Reference proteome</keyword>
<dbReference type="GO" id="GO:0005524">
    <property type="term" value="F:ATP binding"/>
    <property type="evidence" value="ECO:0007669"/>
    <property type="project" value="UniProtKB-KW"/>
</dbReference>
<dbReference type="SUPFAM" id="SSF52540">
    <property type="entry name" value="P-loop containing nucleoside triphosphate hydrolases"/>
    <property type="match status" value="1"/>
</dbReference>
<dbReference type="InterPro" id="IPR027417">
    <property type="entry name" value="P-loop_NTPase"/>
</dbReference>
<dbReference type="PANTHER" id="PTHR46743">
    <property type="entry name" value="TEICHOIC ACIDS EXPORT ATP-BINDING PROTEIN TAGH"/>
    <property type="match status" value="1"/>
</dbReference>
<evidence type="ECO:0000313" key="6">
    <source>
        <dbReference type="EMBL" id="MBB3897922.1"/>
    </source>
</evidence>
<dbReference type="PROSITE" id="PS50893">
    <property type="entry name" value="ABC_TRANSPORTER_2"/>
    <property type="match status" value="1"/>
</dbReference>
<dbReference type="Pfam" id="PF00005">
    <property type="entry name" value="ABC_tran"/>
    <property type="match status" value="1"/>
</dbReference>
<keyword evidence="2" id="KW-0813">Transport</keyword>
<name>A0A840AAK4_9PROT</name>
<dbReference type="AlphaFoldDB" id="A0A840AAK4"/>
<gene>
    <name evidence="6" type="ORF">GGQ83_001359</name>
</gene>
<dbReference type="Proteomes" id="UP000553193">
    <property type="component" value="Unassembled WGS sequence"/>
</dbReference>
<dbReference type="GO" id="GO:0016020">
    <property type="term" value="C:membrane"/>
    <property type="evidence" value="ECO:0007669"/>
    <property type="project" value="InterPro"/>
</dbReference>
<dbReference type="RefSeq" id="WP_184383035.1">
    <property type="nucleotide sequence ID" value="NZ_JACIDJ010000002.1"/>
</dbReference>
<dbReference type="InterPro" id="IPR015860">
    <property type="entry name" value="ABC_transpr_TagH-like"/>
</dbReference>
<dbReference type="InterPro" id="IPR050683">
    <property type="entry name" value="Bact_Polysacc_Export_ATP-bd"/>
</dbReference>
<accession>A0A840AAK4</accession>
<feature type="domain" description="ABC transporter" evidence="5">
    <location>
        <begin position="2"/>
        <end position="222"/>
    </location>
</feature>
<evidence type="ECO:0000313" key="7">
    <source>
        <dbReference type="Proteomes" id="UP000553193"/>
    </source>
</evidence>
<comment type="similarity">
    <text evidence="1">Belongs to the ABC transporter superfamily.</text>
</comment>
<dbReference type="GO" id="GO:0016887">
    <property type="term" value="F:ATP hydrolysis activity"/>
    <property type="evidence" value="ECO:0007669"/>
    <property type="project" value="InterPro"/>
</dbReference>
<proteinExistence type="inferred from homology"/>
<dbReference type="SMART" id="SM00382">
    <property type="entry name" value="AAA"/>
    <property type="match status" value="1"/>
</dbReference>
<reference evidence="6 7" key="1">
    <citation type="submission" date="2020-08" db="EMBL/GenBank/DDBJ databases">
        <title>Genomic Encyclopedia of Type Strains, Phase IV (KMG-IV): sequencing the most valuable type-strain genomes for metagenomic binning, comparative biology and taxonomic classification.</title>
        <authorList>
            <person name="Goeker M."/>
        </authorList>
    </citation>
    <scope>NUCLEOTIDE SEQUENCE [LARGE SCALE GENOMIC DNA]</scope>
    <source>
        <strain evidence="6 7">DSM 19979</strain>
    </source>
</reference>
<comment type="caution">
    <text evidence="6">The sequence shown here is derived from an EMBL/GenBank/DDBJ whole genome shotgun (WGS) entry which is preliminary data.</text>
</comment>
<dbReference type="Gene3D" id="3.40.50.300">
    <property type="entry name" value="P-loop containing nucleotide triphosphate hydrolases"/>
    <property type="match status" value="1"/>
</dbReference>
<organism evidence="6 7">
    <name type="scientific">Roseococcus suduntuyensis</name>
    <dbReference type="NCBI Taxonomy" id="455361"/>
    <lineage>
        <taxon>Bacteria</taxon>
        <taxon>Pseudomonadati</taxon>
        <taxon>Pseudomonadota</taxon>
        <taxon>Alphaproteobacteria</taxon>
        <taxon>Acetobacterales</taxon>
        <taxon>Roseomonadaceae</taxon>
        <taxon>Roseococcus</taxon>
    </lineage>
</organism>
<dbReference type="GO" id="GO:0140359">
    <property type="term" value="F:ABC-type transporter activity"/>
    <property type="evidence" value="ECO:0007669"/>
    <property type="project" value="InterPro"/>
</dbReference>
<evidence type="ECO:0000256" key="1">
    <source>
        <dbReference type="ARBA" id="ARBA00005417"/>
    </source>
</evidence>
<evidence type="ECO:0000256" key="3">
    <source>
        <dbReference type="ARBA" id="ARBA00022741"/>
    </source>
</evidence>
<dbReference type="InterPro" id="IPR003593">
    <property type="entry name" value="AAA+_ATPase"/>
</dbReference>
<protein>
    <submittedName>
        <fullName evidence="6">Capsular polysaccharide transport system ATP-binding protein</fullName>
    </submittedName>
</protein>
<evidence type="ECO:0000256" key="2">
    <source>
        <dbReference type="ARBA" id="ARBA00022448"/>
    </source>
</evidence>